<evidence type="ECO:0000259" key="5">
    <source>
        <dbReference type="PROSITE" id="PS50931"/>
    </source>
</evidence>
<evidence type="ECO:0000256" key="1">
    <source>
        <dbReference type="ARBA" id="ARBA00009437"/>
    </source>
</evidence>
<dbReference type="PROSITE" id="PS50931">
    <property type="entry name" value="HTH_LYSR"/>
    <property type="match status" value="1"/>
</dbReference>
<dbReference type="Proteomes" id="UP001595904">
    <property type="component" value="Unassembled WGS sequence"/>
</dbReference>
<comment type="similarity">
    <text evidence="1">Belongs to the LysR transcriptional regulatory family.</text>
</comment>
<gene>
    <name evidence="6" type="ORF">ACFPN2_02325</name>
</gene>
<evidence type="ECO:0000313" key="6">
    <source>
        <dbReference type="EMBL" id="MFC4307906.1"/>
    </source>
</evidence>
<proteinExistence type="inferred from homology"/>
<sequence>MQSTLRDTNADLAPLGVMHLRYIEMFQAILQAGTLTDAASLLNISQPAATKLLKQAERRLGFPLFVRLKGQWHLTPEGRLLQGQMERIFEELRDLQRLVSNIARADKYPLRAISTPTLANAIIPKSLTRLRQTLGQSSVELSTQHSPEMLKSIILREADVGITLQELSHPDIRCEHLCEGPLVLIAPKDTWSRTAALQPISIDSLANSTLLGITRADQLGRQLQAYLEQLDPPARISTWVQTYQIAKDIVCSGEGLALVDPFTAVSAGAELQTRVVEPIMKINLYAVYRADGPLNSVQKAFVQSVKTIATELISFLRNRERRLHSVQ</sequence>
<evidence type="ECO:0000256" key="2">
    <source>
        <dbReference type="ARBA" id="ARBA00023015"/>
    </source>
</evidence>
<accession>A0ABV8SJV9</accession>
<keyword evidence="7" id="KW-1185">Reference proteome</keyword>
<dbReference type="Pfam" id="PF03466">
    <property type="entry name" value="LysR_substrate"/>
    <property type="match status" value="1"/>
</dbReference>
<dbReference type="RefSeq" id="WP_380594573.1">
    <property type="nucleotide sequence ID" value="NZ_JBHSDU010000001.1"/>
</dbReference>
<dbReference type="PANTHER" id="PTHR30427">
    <property type="entry name" value="TRANSCRIPTIONAL ACTIVATOR PROTEIN LYSR"/>
    <property type="match status" value="1"/>
</dbReference>
<dbReference type="Pfam" id="PF00126">
    <property type="entry name" value="HTH_1"/>
    <property type="match status" value="1"/>
</dbReference>
<keyword evidence="4" id="KW-0804">Transcription</keyword>
<evidence type="ECO:0000313" key="7">
    <source>
        <dbReference type="Proteomes" id="UP001595904"/>
    </source>
</evidence>
<reference evidence="7" key="1">
    <citation type="journal article" date="2019" name="Int. J. Syst. Evol. Microbiol.">
        <title>The Global Catalogue of Microorganisms (GCM) 10K type strain sequencing project: providing services to taxonomists for standard genome sequencing and annotation.</title>
        <authorList>
            <consortium name="The Broad Institute Genomics Platform"/>
            <consortium name="The Broad Institute Genome Sequencing Center for Infectious Disease"/>
            <person name="Wu L."/>
            <person name="Ma J."/>
        </authorList>
    </citation>
    <scope>NUCLEOTIDE SEQUENCE [LARGE SCALE GENOMIC DNA]</scope>
    <source>
        <strain evidence="7">CGMCC 1.10759</strain>
    </source>
</reference>
<dbReference type="Gene3D" id="1.10.10.10">
    <property type="entry name" value="Winged helix-like DNA-binding domain superfamily/Winged helix DNA-binding domain"/>
    <property type="match status" value="1"/>
</dbReference>
<comment type="caution">
    <text evidence="6">The sequence shown here is derived from an EMBL/GenBank/DDBJ whole genome shotgun (WGS) entry which is preliminary data.</text>
</comment>
<feature type="domain" description="HTH lysR-type" evidence="5">
    <location>
        <begin position="18"/>
        <end position="75"/>
    </location>
</feature>
<evidence type="ECO:0000256" key="3">
    <source>
        <dbReference type="ARBA" id="ARBA00023125"/>
    </source>
</evidence>
<dbReference type="Gene3D" id="3.40.190.290">
    <property type="match status" value="1"/>
</dbReference>
<keyword evidence="3" id="KW-0238">DNA-binding</keyword>
<keyword evidence="2" id="KW-0805">Transcription regulation</keyword>
<name>A0ABV8SJV9_9GAMM</name>
<evidence type="ECO:0000256" key="4">
    <source>
        <dbReference type="ARBA" id="ARBA00023163"/>
    </source>
</evidence>
<dbReference type="SUPFAM" id="SSF46785">
    <property type="entry name" value="Winged helix' DNA-binding domain"/>
    <property type="match status" value="1"/>
</dbReference>
<dbReference type="InterPro" id="IPR036388">
    <property type="entry name" value="WH-like_DNA-bd_sf"/>
</dbReference>
<protein>
    <submittedName>
        <fullName evidence="6">LysR family transcriptional regulator</fullName>
    </submittedName>
</protein>
<dbReference type="InterPro" id="IPR000847">
    <property type="entry name" value="LysR_HTH_N"/>
</dbReference>
<organism evidence="6 7">
    <name type="scientific">Steroidobacter flavus</name>
    <dbReference type="NCBI Taxonomy" id="1842136"/>
    <lineage>
        <taxon>Bacteria</taxon>
        <taxon>Pseudomonadati</taxon>
        <taxon>Pseudomonadota</taxon>
        <taxon>Gammaproteobacteria</taxon>
        <taxon>Steroidobacterales</taxon>
        <taxon>Steroidobacteraceae</taxon>
        <taxon>Steroidobacter</taxon>
    </lineage>
</organism>
<dbReference type="SUPFAM" id="SSF53850">
    <property type="entry name" value="Periplasmic binding protein-like II"/>
    <property type="match status" value="1"/>
</dbReference>
<dbReference type="EMBL" id="JBHSDU010000001">
    <property type="protein sequence ID" value="MFC4307906.1"/>
    <property type="molecule type" value="Genomic_DNA"/>
</dbReference>
<dbReference type="InterPro" id="IPR036390">
    <property type="entry name" value="WH_DNA-bd_sf"/>
</dbReference>
<dbReference type="PANTHER" id="PTHR30427:SF1">
    <property type="entry name" value="TRANSCRIPTIONAL ACTIVATOR PROTEIN LYSR"/>
    <property type="match status" value="1"/>
</dbReference>
<dbReference type="InterPro" id="IPR005119">
    <property type="entry name" value="LysR_subst-bd"/>
</dbReference>